<dbReference type="GO" id="GO:0032580">
    <property type="term" value="C:Golgi cisterna membrane"/>
    <property type="evidence" value="ECO:0007669"/>
    <property type="project" value="UniProtKB-SubCell"/>
</dbReference>
<reference evidence="14" key="1">
    <citation type="submission" date="2022-01" db="EMBL/GenBank/DDBJ databases">
        <authorList>
            <person name="Braso-Vives M."/>
        </authorList>
    </citation>
    <scope>NUCLEOTIDE SEQUENCE</scope>
</reference>
<evidence type="ECO:0000256" key="12">
    <source>
        <dbReference type="ARBA" id="ARBA00034249"/>
    </source>
</evidence>
<keyword evidence="6" id="KW-0735">Signal-anchor</keyword>
<evidence type="ECO:0000256" key="10">
    <source>
        <dbReference type="ARBA" id="ARBA00023157"/>
    </source>
</evidence>
<evidence type="ECO:0000313" key="15">
    <source>
        <dbReference type="Proteomes" id="UP000838412"/>
    </source>
</evidence>
<evidence type="ECO:0000256" key="4">
    <source>
        <dbReference type="ARBA" id="ARBA00022679"/>
    </source>
</evidence>
<keyword evidence="4" id="KW-0808">Transferase</keyword>
<proteinExistence type="inferred from homology"/>
<name>A0A8J9ZP05_BRALA</name>
<dbReference type="Pfam" id="PF00777">
    <property type="entry name" value="Glyco_transf_29"/>
    <property type="match status" value="1"/>
</dbReference>
<dbReference type="GO" id="GO:0097503">
    <property type="term" value="P:sialylation"/>
    <property type="evidence" value="ECO:0007669"/>
    <property type="project" value="TreeGrafter"/>
</dbReference>
<evidence type="ECO:0000256" key="11">
    <source>
        <dbReference type="ARBA" id="ARBA00023180"/>
    </source>
</evidence>
<protein>
    <recommendedName>
        <fullName evidence="13">beta-galactoside alpha-(2,6)-sialyltransferase</fullName>
        <ecNumber evidence="13">2.4.3.1</ecNumber>
    </recommendedName>
</protein>
<keyword evidence="3" id="KW-0328">Glycosyltransferase</keyword>
<keyword evidence="11" id="KW-0325">Glycoprotein</keyword>
<keyword evidence="15" id="KW-1185">Reference proteome</keyword>
<evidence type="ECO:0000256" key="7">
    <source>
        <dbReference type="ARBA" id="ARBA00022989"/>
    </source>
</evidence>
<evidence type="ECO:0000256" key="8">
    <source>
        <dbReference type="ARBA" id="ARBA00023034"/>
    </source>
</evidence>
<dbReference type="InterPro" id="IPR038578">
    <property type="entry name" value="GT29-like_sf"/>
</dbReference>
<sequence length="388" mass="44464">MTLKGMFCLVTVFALLVLVYVNTYGLSSFYSSKYTSPLRATPRPSFSTITKRTTARKNSTSLLKKTPCFSTITKREIARDPLKNYFLDQSLEQLYHFNSCAVVSSSHALKQHQYGAEIDKHDCVLRFGCAPTKTFERHVGSRTDIRLINTRVPQIFCKQEFLNDSIQMFNQEVVVVRHNNAFRIIGEKVNTAHDRYDSLPKYIEYINTHSDRQLFIQGQAFGPMIIRDLQEFCRKHTECKWSNNNGASTGVFGMYVQIYRWQCSIQADLSVARQYPSRSIGGKAVPKQIYRWQGSIQADRSIGGKAVSMQIYWWQGSIQVDLSVARQYPSRSIYRWQGSIQADLSVVRQYPSRSIGDKAVSKQIDLSVARQYRSRSIGGKAVSKQVYR</sequence>
<keyword evidence="8" id="KW-0333">Golgi apparatus</keyword>
<dbReference type="InterPro" id="IPR001675">
    <property type="entry name" value="Glyco_trans_29"/>
</dbReference>
<evidence type="ECO:0000256" key="9">
    <source>
        <dbReference type="ARBA" id="ARBA00023136"/>
    </source>
</evidence>
<evidence type="ECO:0000256" key="3">
    <source>
        <dbReference type="ARBA" id="ARBA00022676"/>
    </source>
</evidence>
<keyword evidence="10" id="KW-1015">Disulfide bond</keyword>
<gene>
    <name evidence="14" type="primary">ST6GAL1</name>
    <name evidence="14" type="ORF">BLAG_LOCUS16425</name>
</gene>
<dbReference type="AlphaFoldDB" id="A0A8J9ZP05"/>
<evidence type="ECO:0000256" key="13">
    <source>
        <dbReference type="ARBA" id="ARBA00034329"/>
    </source>
</evidence>
<evidence type="ECO:0000256" key="1">
    <source>
        <dbReference type="ARBA" id="ARBA00004447"/>
    </source>
</evidence>
<dbReference type="OrthoDB" id="10264956at2759"/>
<accession>A0A8J9ZP05</accession>
<evidence type="ECO:0000256" key="2">
    <source>
        <dbReference type="ARBA" id="ARBA00006003"/>
    </source>
</evidence>
<dbReference type="PANTHER" id="PTHR46059:SF1">
    <property type="entry name" value="BETA-GALACTOSIDE ALPHA-2,6-SIALYLTRANSFERASE"/>
    <property type="match status" value="1"/>
</dbReference>
<dbReference type="EMBL" id="OV696688">
    <property type="protein sequence ID" value="CAH1259032.1"/>
    <property type="molecule type" value="Genomic_DNA"/>
</dbReference>
<comment type="subcellular location">
    <subcellularLocation>
        <location evidence="1">Golgi apparatus</location>
        <location evidence="1">Golgi stack membrane</location>
        <topology evidence="1">Single-pass type II membrane protein</topology>
    </subcellularLocation>
</comment>
<dbReference type="GO" id="GO:0003835">
    <property type="term" value="F:beta-galactoside alpha-2,6-sialyltransferase activity"/>
    <property type="evidence" value="ECO:0007669"/>
    <property type="project" value="UniProtKB-EC"/>
</dbReference>
<dbReference type="EC" id="2.4.3.1" evidence="13"/>
<keyword evidence="7" id="KW-1133">Transmembrane helix</keyword>
<comment type="similarity">
    <text evidence="2">Belongs to the glycosyltransferase 29 family.</text>
</comment>
<dbReference type="PANTHER" id="PTHR46059">
    <property type="entry name" value="BETA-GALACTOSIDE ALPHA-2,6-SIALYLTRANSFERASE"/>
    <property type="match status" value="1"/>
</dbReference>
<keyword evidence="5" id="KW-0812">Transmembrane</keyword>
<keyword evidence="9" id="KW-0472">Membrane</keyword>
<dbReference type="Gene3D" id="3.90.1480.20">
    <property type="entry name" value="Glycosyl transferase family 29"/>
    <property type="match status" value="1"/>
</dbReference>
<evidence type="ECO:0000313" key="14">
    <source>
        <dbReference type="EMBL" id="CAH1259032.1"/>
    </source>
</evidence>
<evidence type="ECO:0000256" key="6">
    <source>
        <dbReference type="ARBA" id="ARBA00022968"/>
    </source>
</evidence>
<evidence type="ECO:0000256" key="5">
    <source>
        <dbReference type="ARBA" id="ARBA00022692"/>
    </source>
</evidence>
<comment type="catalytic activity">
    <reaction evidence="12">
        <text>a beta-D-galactoside + CMP-N-acetyl-beta-neuraminate = an N-acetyl-alpha-neuraminyl-(2-&gt;6)-beta-D-galactosyl derivative + CMP + H(+)</text>
        <dbReference type="Rhea" id="RHEA:52104"/>
        <dbReference type="ChEBI" id="CHEBI:15378"/>
        <dbReference type="ChEBI" id="CHEBI:28034"/>
        <dbReference type="ChEBI" id="CHEBI:57812"/>
        <dbReference type="ChEBI" id="CHEBI:60377"/>
        <dbReference type="ChEBI" id="CHEBI:136398"/>
        <dbReference type="EC" id="2.4.3.1"/>
    </reaction>
</comment>
<dbReference type="Proteomes" id="UP000838412">
    <property type="component" value="Chromosome 3"/>
</dbReference>
<organism evidence="14 15">
    <name type="scientific">Branchiostoma lanceolatum</name>
    <name type="common">Common lancelet</name>
    <name type="synonym">Amphioxus lanceolatum</name>
    <dbReference type="NCBI Taxonomy" id="7740"/>
    <lineage>
        <taxon>Eukaryota</taxon>
        <taxon>Metazoa</taxon>
        <taxon>Chordata</taxon>
        <taxon>Cephalochordata</taxon>
        <taxon>Leptocardii</taxon>
        <taxon>Amphioxiformes</taxon>
        <taxon>Branchiostomatidae</taxon>
        <taxon>Branchiostoma</taxon>
    </lineage>
</organism>